<dbReference type="Pfam" id="PF01594">
    <property type="entry name" value="AI-2E_transport"/>
    <property type="match status" value="1"/>
</dbReference>
<feature type="transmembrane region" description="Helical" evidence="6">
    <location>
        <begin position="17"/>
        <end position="50"/>
    </location>
</feature>
<keyword evidence="3 6" id="KW-0812">Transmembrane</keyword>
<keyword evidence="5 6" id="KW-0472">Membrane</keyword>
<evidence type="ECO:0000256" key="6">
    <source>
        <dbReference type="SAM" id="Phobius"/>
    </source>
</evidence>
<keyword evidence="8" id="KW-1185">Reference proteome</keyword>
<feature type="transmembrane region" description="Helical" evidence="6">
    <location>
        <begin position="237"/>
        <end position="267"/>
    </location>
</feature>
<feature type="transmembrane region" description="Helical" evidence="6">
    <location>
        <begin position="71"/>
        <end position="92"/>
    </location>
</feature>
<comment type="caution">
    <text evidence="7">The sequence shown here is derived from an EMBL/GenBank/DDBJ whole genome shotgun (WGS) entry which is preliminary data.</text>
</comment>
<dbReference type="PANTHER" id="PTHR21716">
    <property type="entry name" value="TRANSMEMBRANE PROTEIN"/>
    <property type="match status" value="1"/>
</dbReference>
<reference evidence="8" key="1">
    <citation type="journal article" date="2019" name="Int. J. Syst. Evol. Microbiol.">
        <title>The Global Catalogue of Microorganisms (GCM) 10K type strain sequencing project: providing services to taxonomists for standard genome sequencing and annotation.</title>
        <authorList>
            <consortium name="The Broad Institute Genomics Platform"/>
            <consortium name="The Broad Institute Genome Sequencing Center for Infectious Disease"/>
            <person name="Wu L."/>
            <person name="Ma J."/>
        </authorList>
    </citation>
    <scope>NUCLEOTIDE SEQUENCE [LARGE SCALE GENOMIC DNA]</scope>
    <source>
        <strain evidence="8">JCM 4087</strain>
    </source>
</reference>
<comment type="subcellular location">
    <subcellularLocation>
        <location evidence="1">Membrane</location>
        <topology evidence="1">Multi-pass membrane protein</topology>
    </subcellularLocation>
</comment>
<feature type="transmembrane region" description="Helical" evidence="6">
    <location>
        <begin position="274"/>
        <end position="295"/>
    </location>
</feature>
<dbReference type="PANTHER" id="PTHR21716:SF4">
    <property type="entry name" value="TRANSMEMBRANE PROTEIN 245"/>
    <property type="match status" value="1"/>
</dbReference>
<evidence type="ECO:0000256" key="3">
    <source>
        <dbReference type="ARBA" id="ARBA00022692"/>
    </source>
</evidence>
<evidence type="ECO:0000256" key="2">
    <source>
        <dbReference type="ARBA" id="ARBA00009773"/>
    </source>
</evidence>
<organism evidence="7 8">
    <name type="scientific">Acidicapsa dinghuensis</name>
    <dbReference type="NCBI Taxonomy" id="2218256"/>
    <lineage>
        <taxon>Bacteria</taxon>
        <taxon>Pseudomonadati</taxon>
        <taxon>Acidobacteriota</taxon>
        <taxon>Terriglobia</taxon>
        <taxon>Terriglobales</taxon>
        <taxon>Acidobacteriaceae</taxon>
        <taxon>Acidicapsa</taxon>
    </lineage>
</organism>
<evidence type="ECO:0000256" key="4">
    <source>
        <dbReference type="ARBA" id="ARBA00022989"/>
    </source>
</evidence>
<feature type="transmembrane region" description="Helical" evidence="6">
    <location>
        <begin position="307"/>
        <end position="334"/>
    </location>
</feature>
<proteinExistence type="inferred from homology"/>
<evidence type="ECO:0000256" key="1">
    <source>
        <dbReference type="ARBA" id="ARBA00004141"/>
    </source>
</evidence>
<feature type="transmembrane region" description="Helical" evidence="6">
    <location>
        <begin position="211"/>
        <end position="231"/>
    </location>
</feature>
<dbReference type="EMBL" id="JBHSPH010000002">
    <property type="protein sequence ID" value="MFC5861979.1"/>
    <property type="molecule type" value="Genomic_DNA"/>
</dbReference>
<evidence type="ECO:0000313" key="7">
    <source>
        <dbReference type="EMBL" id="MFC5861979.1"/>
    </source>
</evidence>
<accession>A0ABW1EC84</accession>
<dbReference type="Proteomes" id="UP001596091">
    <property type="component" value="Unassembled WGS sequence"/>
</dbReference>
<dbReference type="RefSeq" id="WP_263337906.1">
    <property type="nucleotide sequence ID" value="NZ_JAGSYH010000004.1"/>
</dbReference>
<feature type="transmembrane region" description="Helical" evidence="6">
    <location>
        <begin position="149"/>
        <end position="174"/>
    </location>
</feature>
<dbReference type="InterPro" id="IPR002549">
    <property type="entry name" value="AI-2E-like"/>
</dbReference>
<evidence type="ECO:0000313" key="8">
    <source>
        <dbReference type="Proteomes" id="UP001596091"/>
    </source>
</evidence>
<sequence length="357" mass="38731">MTQQDQTIRSRSRWQMWAFFLLTLTAIVLCAFIVQPFLAGIAFAVTIAVCTQHPYRWLAARIRNRTLCASVALMVLLFVGIVPMVIIGLKLISQAASLITALQNGAAGDWILTFAGRHPVFADRLQELINLVDVNTTTHSAAVWSASHFFGFIGSSTSLVVQVVVMLFLLFFLWRDQQIAIRVLRMLLPMNESEADTVLHRLHDTIFATGFGRLVLAATQGILGGLAYWLLGVPGAVFWGFLTALTGLIPGFGALLIWGPIALYLGLSDHWIKAAILVIWGGGCVSLIDNILYPLVVGSRLRSHTAIIFLSILGGVSLFGVSGIILGPLIFSLADSLIAVWRSQLTAPSAPLPADQA</sequence>
<comment type="similarity">
    <text evidence="2">Belongs to the autoinducer-2 exporter (AI-2E) (TC 2.A.86) family.</text>
</comment>
<protein>
    <submittedName>
        <fullName evidence="7">AI-2E family transporter</fullName>
    </submittedName>
</protein>
<evidence type="ECO:0000256" key="5">
    <source>
        <dbReference type="ARBA" id="ARBA00023136"/>
    </source>
</evidence>
<gene>
    <name evidence="7" type="ORF">ACFPT7_06720</name>
</gene>
<keyword evidence="4 6" id="KW-1133">Transmembrane helix</keyword>
<name>A0ABW1EC84_9BACT</name>